<comment type="caution">
    <text evidence="1">The sequence shown here is derived from an EMBL/GenBank/DDBJ whole genome shotgun (WGS) entry which is preliminary data.</text>
</comment>
<protein>
    <submittedName>
        <fullName evidence="1">Uncharacterized protein</fullName>
    </submittedName>
</protein>
<proteinExistence type="predicted"/>
<name>A0A0V0SVZ8_9BILA</name>
<dbReference type="AlphaFoldDB" id="A0A0V0SVZ8"/>
<sequence length="74" mass="7900">LLGWREWRAGIQFCLGGGNGCQVNNLFPMEGKAGRMGREFSVDGGGKGGRVYIFVGVEGIVTGLQFCLGGWKFG</sequence>
<accession>A0A0V0SVZ8</accession>
<feature type="non-terminal residue" evidence="1">
    <location>
        <position position="1"/>
    </location>
</feature>
<keyword evidence="2" id="KW-1185">Reference proteome</keyword>
<reference evidence="1 2" key="1">
    <citation type="submission" date="2015-01" db="EMBL/GenBank/DDBJ databases">
        <title>Evolution of Trichinella species and genotypes.</title>
        <authorList>
            <person name="Korhonen P.K."/>
            <person name="Edoardo P."/>
            <person name="Giuseppe L.R."/>
            <person name="Gasser R.B."/>
        </authorList>
    </citation>
    <scope>NUCLEOTIDE SEQUENCE [LARGE SCALE GENOMIC DNA]</scope>
    <source>
        <strain evidence="1">ISS417</strain>
    </source>
</reference>
<gene>
    <name evidence="1" type="ORF">T05_11056</name>
</gene>
<dbReference type="Proteomes" id="UP000055048">
    <property type="component" value="Unassembled WGS sequence"/>
</dbReference>
<feature type="non-terminal residue" evidence="1">
    <location>
        <position position="74"/>
    </location>
</feature>
<evidence type="ECO:0000313" key="2">
    <source>
        <dbReference type="Proteomes" id="UP000055048"/>
    </source>
</evidence>
<evidence type="ECO:0000313" key="1">
    <source>
        <dbReference type="EMBL" id="KRX31012.1"/>
    </source>
</evidence>
<dbReference type="EMBL" id="JYDJ01002044">
    <property type="protein sequence ID" value="KRX31012.1"/>
    <property type="molecule type" value="Genomic_DNA"/>
</dbReference>
<organism evidence="1 2">
    <name type="scientific">Trichinella murrelli</name>
    <dbReference type="NCBI Taxonomy" id="144512"/>
    <lineage>
        <taxon>Eukaryota</taxon>
        <taxon>Metazoa</taxon>
        <taxon>Ecdysozoa</taxon>
        <taxon>Nematoda</taxon>
        <taxon>Enoplea</taxon>
        <taxon>Dorylaimia</taxon>
        <taxon>Trichinellida</taxon>
        <taxon>Trichinellidae</taxon>
        <taxon>Trichinella</taxon>
    </lineage>
</organism>